<evidence type="ECO:0000313" key="2">
    <source>
        <dbReference type="Proteomes" id="UP000034616"/>
    </source>
</evidence>
<proteinExistence type="predicted"/>
<reference evidence="1 2" key="1">
    <citation type="journal article" date="2015" name="Nature">
        <title>rRNA introns, odd ribosomes, and small enigmatic genomes across a large radiation of phyla.</title>
        <authorList>
            <person name="Brown C.T."/>
            <person name="Hug L.A."/>
            <person name="Thomas B.C."/>
            <person name="Sharon I."/>
            <person name="Castelle C.J."/>
            <person name="Singh A."/>
            <person name="Wilkins M.J."/>
            <person name="Williams K.H."/>
            <person name="Banfield J.F."/>
        </authorList>
    </citation>
    <scope>NUCLEOTIDE SEQUENCE [LARGE SCALE GENOMIC DNA]</scope>
</reference>
<dbReference type="AlphaFoldDB" id="A0A0G0UDR6"/>
<accession>A0A0G0UDR6</accession>
<comment type="caution">
    <text evidence="1">The sequence shown here is derived from an EMBL/GenBank/DDBJ whole genome shotgun (WGS) entry which is preliminary data.</text>
</comment>
<sequence>MRFVRPGMGADSPSVCNQNESDVFLTSDFFVLNTLSICVKIET</sequence>
<organism evidence="1 2">
    <name type="scientific">Candidatus Uhrbacteria bacterium GW2011_GWC2_41_11</name>
    <dbReference type="NCBI Taxonomy" id="1618985"/>
    <lineage>
        <taxon>Bacteria</taxon>
        <taxon>Candidatus Uhriibacteriota</taxon>
    </lineage>
</organism>
<protein>
    <submittedName>
        <fullName evidence="1">Uncharacterized protein</fullName>
    </submittedName>
</protein>
<dbReference type="EMBL" id="LCAH01000006">
    <property type="protein sequence ID" value="KKR87079.1"/>
    <property type="molecule type" value="Genomic_DNA"/>
</dbReference>
<evidence type="ECO:0000313" key="1">
    <source>
        <dbReference type="EMBL" id="KKR87079.1"/>
    </source>
</evidence>
<dbReference type="Proteomes" id="UP000034616">
    <property type="component" value="Unassembled WGS sequence"/>
</dbReference>
<name>A0A0G0UDR6_9BACT</name>
<gene>
    <name evidence="1" type="ORF">UU35_C0006G0032</name>
</gene>